<dbReference type="GO" id="GO:0043682">
    <property type="term" value="F:P-type divalent copper transporter activity"/>
    <property type="evidence" value="ECO:0007669"/>
    <property type="project" value="TreeGrafter"/>
</dbReference>
<keyword evidence="8 15" id="KW-0547">Nucleotide-binding</keyword>
<dbReference type="Gene3D" id="3.40.1110.10">
    <property type="entry name" value="Calcium-transporting ATPase, cytoplasmic domain N"/>
    <property type="match status" value="1"/>
</dbReference>
<sequence length="767" mass="79514">MTPTARDEDNTQGNASGGVPVTLGPADPAAALDRALGLERYVRRDGDSASISLVVPGMHCAGCMAKVERALNGDEAVTGARANLSTKRVSVSWTPGRTTPEALIARLDAIGFDAAPFDPKLVGSDQHTREGELLRAMGVSGFAAANVMLLSVSVWAGLWSEDMAPATRQLFHWISALIAIPAVAYAGRPFFRSALGALRRRTMNMDVPISLAVVLALAASMIEAARGGEHVYFDASVSLLFFLLIGRYLDVRMRGRATEAAQNLLGLKAVAATVVRPDGSRAQVPVDALDPGMRVLVPAGMRVPADGVVRAGASSIDAGLITGEAVPEDVGEGCRVFAGTLNLSAPITVTVTKRDEDSLLAEIVRLMEAAEQGRADFVQLADKLVRFYAPAVHILAAGTFGGWMLAGATWHDALLKAVAVLIITCPCALGLAVPVVQVAATGRLMRRGVLVKTGDALERLSRADTVVFDKTGTLTAGDLTLVAGQDHDPADLRLAATLAQNSRHPLSQAIVRAAGAVGAAGGALPSADEVKEVPGCGLTGRVDGRTVRLGNAAWLGHGGEAGTARAEAAGPEMWLDRGDGGAPLRFAFLDHPRADAAETVAALKRLGMRVELLSGDRAPAVRAAAEAAGIDHWHGQKSPADKIAHLKALADQGHTVAMVGDGLNDAPALATAHVSVSPASAADVSLTAADVVFQGEQLGPVAGLFILARRSQRRIVENFGLALTYNAIAVPLAVAGFVTPLVAAIAMSSSSILVTANALRLRLKESP</sequence>
<evidence type="ECO:0000256" key="15">
    <source>
        <dbReference type="RuleBase" id="RU362081"/>
    </source>
</evidence>
<dbReference type="InterPro" id="IPR023214">
    <property type="entry name" value="HAD_sf"/>
</dbReference>
<dbReference type="PRINTS" id="PR00119">
    <property type="entry name" value="CATATPASE"/>
</dbReference>
<dbReference type="Gene3D" id="2.70.150.10">
    <property type="entry name" value="Calcium-transporting ATPase, cytoplasmic transduction domain A"/>
    <property type="match status" value="1"/>
</dbReference>
<dbReference type="InterPro" id="IPR018303">
    <property type="entry name" value="ATPase_P-typ_P_site"/>
</dbReference>
<evidence type="ECO:0000256" key="2">
    <source>
        <dbReference type="ARBA" id="ARBA00006024"/>
    </source>
</evidence>
<dbReference type="InterPro" id="IPR023298">
    <property type="entry name" value="ATPase_P-typ_TM_dom_sf"/>
</dbReference>
<dbReference type="PROSITE" id="PS00154">
    <property type="entry name" value="ATPASE_E1_E2"/>
    <property type="match status" value="1"/>
</dbReference>
<dbReference type="OrthoDB" id="391538at2"/>
<evidence type="ECO:0000256" key="12">
    <source>
        <dbReference type="ARBA" id="ARBA00022989"/>
    </source>
</evidence>
<dbReference type="GO" id="GO:0005507">
    <property type="term" value="F:copper ion binding"/>
    <property type="evidence" value="ECO:0007669"/>
    <property type="project" value="TreeGrafter"/>
</dbReference>
<evidence type="ECO:0000256" key="16">
    <source>
        <dbReference type="SAM" id="MobiDB-lite"/>
    </source>
</evidence>
<dbReference type="InterPro" id="IPR008250">
    <property type="entry name" value="ATPase_P-typ_transduc_dom_A_sf"/>
</dbReference>
<evidence type="ECO:0000256" key="3">
    <source>
        <dbReference type="ARBA" id="ARBA00022448"/>
    </source>
</evidence>
<evidence type="ECO:0000256" key="1">
    <source>
        <dbReference type="ARBA" id="ARBA00004651"/>
    </source>
</evidence>
<evidence type="ECO:0000256" key="9">
    <source>
        <dbReference type="ARBA" id="ARBA00022840"/>
    </source>
</evidence>
<keyword evidence="4 15" id="KW-1003">Cell membrane</keyword>
<keyword evidence="12 15" id="KW-1133">Transmembrane helix</keyword>
<keyword evidence="13" id="KW-0406">Ion transport</keyword>
<feature type="transmembrane region" description="Helical" evidence="15">
    <location>
        <begin position="207"/>
        <end position="225"/>
    </location>
</feature>
<feature type="transmembrane region" description="Helical" evidence="15">
    <location>
        <begin position="387"/>
        <end position="406"/>
    </location>
</feature>
<dbReference type="InterPro" id="IPR036163">
    <property type="entry name" value="HMA_dom_sf"/>
</dbReference>
<keyword evidence="14 15" id="KW-0472">Membrane</keyword>
<comment type="caution">
    <text evidence="18">The sequence shown here is derived from an EMBL/GenBank/DDBJ whole genome shotgun (WGS) entry which is preliminary data.</text>
</comment>
<name>A0A4R2PVH7_RHOSA</name>
<feature type="transmembrane region" description="Helical" evidence="15">
    <location>
        <begin position="231"/>
        <end position="249"/>
    </location>
</feature>
<dbReference type="InterPro" id="IPR027256">
    <property type="entry name" value="P-typ_ATPase_IB"/>
</dbReference>
<evidence type="ECO:0000256" key="5">
    <source>
        <dbReference type="ARBA" id="ARBA00022553"/>
    </source>
</evidence>
<dbReference type="NCBIfam" id="TIGR01512">
    <property type="entry name" value="ATPase-IB2_Cd"/>
    <property type="match status" value="1"/>
</dbReference>
<dbReference type="AlphaFoldDB" id="A0A4R2PVH7"/>
<dbReference type="NCBIfam" id="TIGR01511">
    <property type="entry name" value="ATPase-IB1_Cu"/>
    <property type="match status" value="1"/>
</dbReference>
<dbReference type="PANTHER" id="PTHR43520:SF5">
    <property type="entry name" value="CATION-TRANSPORTING P-TYPE ATPASE-RELATED"/>
    <property type="match status" value="1"/>
</dbReference>
<dbReference type="PANTHER" id="PTHR43520">
    <property type="entry name" value="ATP7, ISOFORM B"/>
    <property type="match status" value="1"/>
</dbReference>
<evidence type="ECO:0000256" key="4">
    <source>
        <dbReference type="ARBA" id="ARBA00022475"/>
    </source>
</evidence>
<comment type="subcellular location">
    <subcellularLocation>
        <location evidence="1">Cell membrane</location>
        <topology evidence="1">Multi-pass membrane protein</topology>
    </subcellularLocation>
</comment>
<dbReference type="GO" id="GO:0016887">
    <property type="term" value="F:ATP hydrolysis activity"/>
    <property type="evidence" value="ECO:0007669"/>
    <property type="project" value="InterPro"/>
</dbReference>
<dbReference type="RefSeq" id="WP_132706489.1">
    <property type="nucleotide sequence ID" value="NZ_JACIGF010000001.1"/>
</dbReference>
<feature type="region of interest" description="Disordered" evidence="16">
    <location>
        <begin position="1"/>
        <end position="24"/>
    </location>
</feature>
<keyword evidence="9 15" id="KW-0067">ATP-binding</keyword>
<dbReference type="EMBL" id="SLXO01000001">
    <property type="protein sequence ID" value="TCP38205.1"/>
    <property type="molecule type" value="Genomic_DNA"/>
</dbReference>
<dbReference type="Gene3D" id="3.40.50.1000">
    <property type="entry name" value="HAD superfamily/HAD-like"/>
    <property type="match status" value="1"/>
</dbReference>
<dbReference type="Pfam" id="PF00403">
    <property type="entry name" value="HMA"/>
    <property type="match status" value="1"/>
</dbReference>
<dbReference type="SUPFAM" id="SSF81653">
    <property type="entry name" value="Calcium ATPase, transduction domain A"/>
    <property type="match status" value="1"/>
</dbReference>
<organism evidence="18 19">
    <name type="scientific">Rhodothalassium salexigens DSM 2132</name>
    <dbReference type="NCBI Taxonomy" id="1188247"/>
    <lineage>
        <taxon>Bacteria</taxon>
        <taxon>Pseudomonadati</taxon>
        <taxon>Pseudomonadota</taxon>
        <taxon>Alphaproteobacteria</taxon>
        <taxon>Rhodothalassiales</taxon>
        <taxon>Rhodothalassiaceae</taxon>
        <taxon>Rhodothalassium</taxon>
    </lineage>
</organism>
<evidence type="ECO:0000256" key="11">
    <source>
        <dbReference type="ARBA" id="ARBA00022967"/>
    </source>
</evidence>
<dbReference type="InterPro" id="IPR023299">
    <property type="entry name" value="ATPase_P-typ_cyto_dom_N"/>
</dbReference>
<dbReference type="Pfam" id="PF00122">
    <property type="entry name" value="E1-E2_ATPase"/>
    <property type="match status" value="1"/>
</dbReference>
<evidence type="ECO:0000259" key="17">
    <source>
        <dbReference type="PROSITE" id="PS50846"/>
    </source>
</evidence>
<dbReference type="InterPro" id="IPR059000">
    <property type="entry name" value="ATPase_P-type_domA"/>
</dbReference>
<dbReference type="CDD" id="cd00371">
    <property type="entry name" value="HMA"/>
    <property type="match status" value="1"/>
</dbReference>
<reference evidence="18 19" key="1">
    <citation type="submission" date="2019-03" db="EMBL/GenBank/DDBJ databases">
        <title>Genomic Encyclopedia of Type Strains, Phase IV (KMG-IV): sequencing the most valuable type-strain genomes for metagenomic binning, comparative biology and taxonomic classification.</title>
        <authorList>
            <person name="Goeker M."/>
        </authorList>
    </citation>
    <scope>NUCLEOTIDE SEQUENCE [LARGE SCALE GENOMIC DNA]</scope>
    <source>
        <strain evidence="18 19">DSM 2132</strain>
    </source>
</reference>
<evidence type="ECO:0000256" key="10">
    <source>
        <dbReference type="ARBA" id="ARBA00022842"/>
    </source>
</evidence>
<dbReference type="GO" id="GO:0005524">
    <property type="term" value="F:ATP binding"/>
    <property type="evidence" value="ECO:0007669"/>
    <property type="project" value="UniProtKB-UniRule"/>
</dbReference>
<comment type="similarity">
    <text evidence="2 15">Belongs to the cation transport ATPase (P-type) (TC 3.A.3) family. Type IB subfamily.</text>
</comment>
<dbReference type="SUPFAM" id="SSF55008">
    <property type="entry name" value="HMA, heavy metal-associated domain"/>
    <property type="match status" value="1"/>
</dbReference>
<evidence type="ECO:0000256" key="7">
    <source>
        <dbReference type="ARBA" id="ARBA00022723"/>
    </source>
</evidence>
<feature type="transmembrane region" description="Helical" evidence="15">
    <location>
        <begin position="136"/>
        <end position="158"/>
    </location>
</feature>
<accession>A0A4R2PVH7</accession>
<keyword evidence="5" id="KW-0597">Phosphoprotein</keyword>
<dbReference type="NCBIfam" id="TIGR01494">
    <property type="entry name" value="ATPase_P-type"/>
    <property type="match status" value="2"/>
</dbReference>
<feature type="domain" description="HMA" evidence="17">
    <location>
        <begin position="49"/>
        <end position="115"/>
    </location>
</feature>
<dbReference type="InterPro" id="IPR036412">
    <property type="entry name" value="HAD-like_sf"/>
</dbReference>
<keyword evidence="10" id="KW-0460">Magnesium</keyword>
<dbReference type="Pfam" id="PF00702">
    <property type="entry name" value="Hydrolase"/>
    <property type="match status" value="1"/>
</dbReference>
<evidence type="ECO:0000256" key="8">
    <source>
        <dbReference type="ARBA" id="ARBA00022741"/>
    </source>
</evidence>
<dbReference type="InParanoid" id="A0A4R2PVH7"/>
<dbReference type="PROSITE" id="PS01229">
    <property type="entry name" value="COF_2"/>
    <property type="match status" value="1"/>
</dbReference>
<dbReference type="NCBIfam" id="TIGR01525">
    <property type="entry name" value="ATPase-IB_hvy"/>
    <property type="match status" value="1"/>
</dbReference>
<evidence type="ECO:0000313" key="18">
    <source>
        <dbReference type="EMBL" id="TCP38205.1"/>
    </source>
</evidence>
<dbReference type="SUPFAM" id="SSF81665">
    <property type="entry name" value="Calcium ATPase, transmembrane domain M"/>
    <property type="match status" value="1"/>
</dbReference>
<dbReference type="InterPro" id="IPR017969">
    <property type="entry name" value="Heavy-metal-associated_CS"/>
</dbReference>
<dbReference type="Gene3D" id="3.30.70.100">
    <property type="match status" value="1"/>
</dbReference>
<feature type="transmembrane region" description="Helical" evidence="15">
    <location>
        <begin position="715"/>
        <end position="735"/>
    </location>
</feature>
<feature type="transmembrane region" description="Helical" evidence="15">
    <location>
        <begin position="418"/>
        <end position="440"/>
    </location>
</feature>
<dbReference type="GO" id="GO:0005886">
    <property type="term" value="C:plasma membrane"/>
    <property type="evidence" value="ECO:0007669"/>
    <property type="project" value="UniProtKB-SubCell"/>
</dbReference>
<feature type="transmembrane region" description="Helical" evidence="15">
    <location>
        <begin position="170"/>
        <end position="187"/>
    </location>
</feature>
<dbReference type="PROSITE" id="PS01047">
    <property type="entry name" value="HMA_1"/>
    <property type="match status" value="1"/>
</dbReference>
<evidence type="ECO:0000256" key="6">
    <source>
        <dbReference type="ARBA" id="ARBA00022692"/>
    </source>
</evidence>
<keyword evidence="3" id="KW-0813">Transport</keyword>
<dbReference type="PROSITE" id="PS50846">
    <property type="entry name" value="HMA_2"/>
    <property type="match status" value="1"/>
</dbReference>
<gene>
    <name evidence="18" type="ORF">EV659_101103</name>
</gene>
<dbReference type="SUPFAM" id="SSF56784">
    <property type="entry name" value="HAD-like"/>
    <property type="match status" value="1"/>
</dbReference>
<dbReference type="InterPro" id="IPR001757">
    <property type="entry name" value="P_typ_ATPase"/>
</dbReference>
<evidence type="ECO:0000256" key="13">
    <source>
        <dbReference type="ARBA" id="ARBA00023065"/>
    </source>
</evidence>
<dbReference type="GO" id="GO:0055070">
    <property type="term" value="P:copper ion homeostasis"/>
    <property type="evidence" value="ECO:0007669"/>
    <property type="project" value="TreeGrafter"/>
</dbReference>
<keyword evidence="11" id="KW-1278">Translocase</keyword>
<dbReference type="InterPro" id="IPR006121">
    <property type="entry name" value="HMA_dom"/>
</dbReference>
<protein>
    <submittedName>
        <fullName evidence="18">Cu2+-exporting ATPase</fullName>
    </submittedName>
</protein>
<proteinExistence type="inferred from homology"/>
<keyword evidence="6 15" id="KW-0812">Transmembrane</keyword>
<keyword evidence="7 15" id="KW-0479">Metal-binding</keyword>
<evidence type="ECO:0000313" key="19">
    <source>
        <dbReference type="Proteomes" id="UP000295399"/>
    </source>
</evidence>
<dbReference type="FunCoup" id="A0A4R2PVH7">
    <property type="interactions" value="337"/>
</dbReference>
<dbReference type="Proteomes" id="UP000295399">
    <property type="component" value="Unassembled WGS sequence"/>
</dbReference>
<evidence type="ECO:0000256" key="14">
    <source>
        <dbReference type="ARBA" id="ARBA00023136"/>
    </source>
</evidence>
<keyword evidence="19" id="KW-1185">Reference proteome</keyword>